<feature type="transmembrane region" description="Helical" evidence="6">
    <location>
        <begin position="235"/>
        <end position="263"/>
    </location>
</feature>
<evidence type="ECO:0000259" key="8">
    <source>
        <dbReference type="Pfam" id="PF22571"/>
    </source>
</evidence>
<feature type="domain" description="PspC-related transmembrane region" evidence="8">
    <location>
        <begin position="205"/>
        <end position="345"/>
    </location>
</feature>
<evidence type="ECO:0000256" key="1">
    <source>
        <dbReference type="ARBA" id="ARBA00004162"/>
    </source>
</evidence>
<evidence type="ECO:0000259" key="9">
    <source>
        <dbReference type="Pfam" id="PF22744"/>
    </source>
</evidence>
<keyword evidence="4 6" id="KW-1133">Transmembrane helix</keyword>
<dbReference type="InterPro" id="IPR054319">
    <property type="entry name" value="PspC-rel_ToastRack"/>
</dbReference>
<dbReference type="RefSeq" id="WP_166076356.1">
    <property type="nucleotide sequence ID" value="NZ_JAAJBT010000002.1"/>
</dbReference>
<name>A0ABX0I727_9FLAO</name>
<evidence type="ECO:0000256" key="5">
    <source>
        <dbReference type="ARBA" id="ARBA00023136"/>
    </source>
</evidence>
<organism evidence="10 11">
    <name type="scientific">Flavobacterium difficile</name>
    <dbReference type="NCBI Taxonomy" id="2709659"/>
    <lineage>
        <taxon>Bacteria</taxon>
        <taxon>Pseudomonadati</taxon>
        <taxon>Bacteroidota</taxon>
        <taxon>Flavobacteriia</taxon>
        <taxon>Flavobacteriales</taxon>
        <taxon>Flavobacteriaceae</taxon>
        <taxon>Flavobacterium</taxon>
    </lineage>
</organism>
<dbReference type="Pfam" id="PF22571">
    <property type="entry name" value="LiaI-LiaF-TM_PspC"/>
    <property type="match status" value="1"/>
</dbReference>
<feature type="transmembrane region" description="Helical" evidence="6">
    <location>
        <begin position="320"/>
        <end position="340"/>
    </location>
</feature>
<evidence type="ECO:0000259" key="7">
    <source>
        <dbReference type="Pfam" id="PF04024"/>
    </source>
</evidence>
<feature type="transmembrane region" description="Helical" evidence="6">
    <location>
        <begin position="134"/>
        <end position="161"/>
    </location>
</feature>
<keyword evidence="5 6" id="KW-0472">Membrane</keyword>
<dbReference type="InterPro" id="IPR054321">
    <property type="entry name" value="PspC-rel_TM"/>
</dbReference>
<dbReference type="Pfam" id="PF04024">
    <property type="entry name" value="PspC"/>
    <property type="match status" value="1"/>
</dbReference>
<sequence>MNKTTSINLGGYFFHIDEDAFRKLSNYFDAVRRSLSPDGREEIIKDIESRISEIFTEKLGTTKQVIGLKEVDDVIAIMGQPEDYKIEDETPKNEYYSSYSNTNYTTKKLYRDRENSLLGGVMSGLGHYFGVDPLWLRIIMVILFFGFGTGLVLYLILWVLVPEATTTSQKLEMRGEPITISNIEKKVKEGFSEISDKFNNLDHDKIAANAKNGAERIGNTLSDIITSIFKVISKIIGGFIVFFSSMSLLSVVIAGIAMLFFSSLPDNLLYDKVHTPFSFDTPIWLQGILFIIVIGIPLFFLLLLGLKLISNRIKSLGNTVNYSLLAIWIIGLAAVLFLTVKEISQNAYTGKDIQKELINLKPTDTLNIKFVSNNLYSKDIDNYESFEVIHDENNKAIIFSNDVSIRILQTDEPIAFLQIEKSAEGNNIKNAKKTAEKIKYSFKIENNNLVLDNYWITDLANKKHDQDVELFLYLPKGVLFKVDENFSQYDRSYNDYFNLHHSSDKYVYKVGESKILCTNCPPEENEYDDIENDTVTNFDENSEIILNEDGVLIKKGDKTVEKQNVESIKIDKDGVTIKSN</sequence>
<keyword evidence="3 6" id="KW-0812">Transmembrane</keyword>
<accession>A0ABX0I727</accession>
<dbReference type="PANTHER" id="PTHR33885:SF3">
    <property type="entry name" value="PHAGE SHOCK PROTEIN C"/>
    <property type="match status" value="1"/>
</dbReference>
<evidence type="ECO:0000256" key="2">
    <source>
        <dbReference type="ARBA" id="ARBA00022475"/>
    </source>
</evidence>
<dbReference type="Pfam" id="PF22744">
    <property type="entry name" value="Toast-rack_PspC-Cterm"/>
    <property type="match status" value="1"/>
</dbReference>
<protein>
    <submittedName>
        <fullName evidence="10">PspC domain-containing protein</fullName>
    </submittedName>
</protein>
<evidence type="ECO:0000256" key="3">
    <source>
        <dbReference type="ARBA" id="ARBA00022692"/>
    </source>
</evidence>
<dbReference type="EMBL" id="JAAJBT010000002">
    <property type="protein sequence ID" value="NHM01300.1"/>
    <property type="molecule type" value="Genomic_DNA"/>
</dbReference>
<gene>
    <name evidence="10" type="ORF">G4D72_04135</name>
</gene>
<dbReference type="Proteomes" id="UP000800984">
    <property type="component" value="Unassembled WGS sequence"/>
</dbReference>
<evidence type="ECO:0000256" key="6">
    <source>
        <dbReference type="SAM" id="Phobius"/>
    </source>
</evidence>
<comment type="subcellular location">
    <subcellularLocation>
        <location evidence="1">Cell membrane</location>
        <topology evidence="1">Single-pass membrane protein</topology>
    </subcellularLocation>
</comment>
<feature type="transmembrane region" description="Helical" evidence="6">
    <location>
        <begin position="283"/>
        <end position="308"/>
    </location>
</feature>
<keyword evidence="2" id="KW-1003">Cell membrane</keyword>
<dbReference type="InterPro" id="IPR007168">
    <property type="entry name" value="Phageshock_PspC_N"/>
</dbReference>
<feature type="domain" description="Phage shock protein PspC N-terminal" evidence="7">
    <location>
        <begin position="107"/>
        <end position="164"/>
    </location>
</feature>
<reference evidence="10 11" key="1">
    <citation type="submission" date="2020-02" db="EMBL/GenBank/DDBJ databases">
        <authorList>
            <person name="Chen W.-M."/>
        </authorList>
    </citation>
    <scope>NUCLEOTIDE SEQUENCE [LARGE SCALE GENOMIC DNA]</scope>
    <source>
        <strain evidence="10 11">KDG-16</strain>
    </source>
</reference>
<proteinExistence type="predicted"/>
<evidence type="ECO:0000313" key="10">
    <source>
        <dbReference type="EMBL" id="NHM01300.1"/>
    </source>
</evidence>
<dbReference type="InterPro" id="IPR052027">
    <property type="entry name" value="PspC"/>
</dbReference>
<comment type="caution">
    <text evidence="10">The sequence shown here is derived from an EMBL/GenBank/DDBJ whole genome shotgun (WGS) entry which is preliminary data.</text>
</comment>
<keyword evidence="11" id="KW-1185">Reference proteome</keyword>
<feature type="domain" description="PspC-related ToastRack" evidence="9">
    <location>
        <begin position="390"/>
        <end position="522"/>
    </location>
</feature>
<evidence type="ECO:0000256" key="4">
    <source>
        <dbReference type="ARBA" id="ARBA00022989"/>
    </source>
</evidence>
<dbReference type="PANTHER" id="PTHR33885">
    <property type="entry name" value="PHAGE SHOCK PROTEIN C"/>
    <property type="match status" value="1"/>
</dbReference>
<evidence type="ECO:0000313" key="11">
    <source>
        <dbReference type="Proteomes" id="UP000800984"/>
    </source>
</evidence>